<reference evidence="2" key="1">
    <citation type="journal article" date="2021" name="Nat. Commun.">
        <title>Genetic determinants of endophytism in the Arabidopsis root mycobiome.</title>
        <authorList>
            <person name="Mesny F."/>
            <person name="Miyauchi S."/>
            <person name="Thiergart T."/>
            <person name="Pickel B."/>
            <person name="Atanasova L."/>
            <person name="Karlsson M."/>
            <person name="Huettel B."/>
            <person name="Barry K.W."/>
            <person name="Haridas S."/>
            <person name="Chen C."/>
            <person name="Bauer D."/>
            <person name="Andreopoulos W."/>
            <person name="Pangilinan J."/>
            <person name="LaButti K."/>
            <person name="Riley R."/>
            <person name="Lipzen A."/>
            <person name="Clum A."/>
            <person name="Drula E."/>
            <person name="Henrissat B."/>
            <person name="Kohler A."/>
            <person name="Grigoriev I.V."/>
            <person name="Martin F.M."/>
            <person name="Hacquard S."/>
        </authorList>
    </citation>
    <scope>NUCLEOTIDE SEQUENCE</scope>
    <source>
        <strain evidence="2">MPI-CAGE-AT-0147</strain>
    </source>
</reference>
<dbReference type="PANTHER" id="PTHR38166">
    <property type="entry name" value="C2H2-TYPE DOMAIN-CONTAINING PROTEIN-RELATED"/>
    <property type="match status" value="1"/>
</dbReference>
<dbReference type="PANTHER" id="PTHR38166:SF1">
    <property type="entry name" value="C2H2-TYPE DOMAIN-CONTAINING PROTEIN"/>
    <property type="match status" value="1"/>
</dbReference>
<dbReference type="AlphaFoldDB" id="A0A9P9FML9"/>
<organism evidence="2 3">
    <name type="scientific">Dactylonectria macrodidyma</name>
    <dbReference type="NCBI Taxonomy" id="307937"/>
    <lineage>
        <taxon>Eukaryota</taxon>
        <taxon>Fungi</taxon>
        <taxon>Dikarya</taxon>
        <taxon>Ascomycota</taxon>
        <taxon>Pezizomycotina</taxon>
        <taxon>Sordariomycetes</taxon>
        <taxon>Hypocreomycetidae</taxon>
        <taxon>Hypocreales</taxon>
        <taxon>Nectriaceae</taxon>
        <taxon>Dactylonectria</taxon>
    </lineage>
</organism>
<feature type="compositionally biased region" description="Basic and acidic residues" evidence="1">
    <location>
        <begin position="217"/>
        <end position="227"/>
    </location>
</feature>
<protein>
    <recommendedName>
        <fullName evidence="4">C2H2-type domain-containing protein</fullName>
    </recommendedName>
</protein>
<dbReference type="OrthoDB" id="5104939at2759"/>
<evidence type="ECO:0000313" key="3">
    <source>
        <dbReference type="Proteomes" id="UP000738349"/>
    </source>
</evidence>
<feature type="region of interest" description="Disordered" evidence="1">
    <location>
        <begin position="209"/>
        <end position="266"/>
    </location>
</feature>
<dbReference type="Proteomes" id="UP000738349">
    <property type="component" value="Unassembled WGS sequence"/>
</dbReference>
<feature type="compositionally biased region" description="Basic and acidic residues" evidence="1">
    <location>
        <begin position="32"/>
        <end position="46"/>
    </location>
</feature>
<evidence type="ECO:0000256" key="1">
    <source>
        <dbReference type="SAM" id="MobiDB-lite"/>
    </source>
</evidence>
<keyword evidence="3" id="KW-1185">Reference proteome</keyword>
<feature type="compositionally biased region" description="Polar residues" evidence="1">
    <location>
        <begin position="243"/>
        <end position="266"/>
    </location>
</feature>
<feature type="region of interest" description="Disordered" evidence="1">
    <location>
        <begin position="1"/>
        <end position="62"/>
    </location>
</feature>
<evidence type="ECO:0000313" key="2">
    <source>
        <dbReference type="EMBL" id="KAH7165762.1"/>
    </source>
</evidence>
<feature type="region of interest" description="Disordered" evidence="1">
    <location>
        <begin position="90"/>
        <end position="128"/>
    </location>
</feature>
<feature type="region of interest" description="Disordered" evidence="1">
    <location>
        <begin position="289"/>
        <end position="331"/>
    </location>
</feature>
<gene>
    <name evidence="2" type="ORF">EDB81DRAFT_780352</name>
</gene>
<name>A0A9P9FML9_9HYPO</name>
<sequence>MGSSPSPFEDYINSPPPSPTPLDDYINAPQELPDKWAKCGRDDHGDSIPFRTTGGGSQTEVVNHPATVSQFESTKQESINRKGLEARLSARVPIEPHERNRTAKTSQLPENFQANAPASGRNEASGSIPSHVQILEAHSQSRNCEYEDWLSDPKASINVTEQQSRASANAPKCLDFVVTNSGLDQPPTGNEGGLSDQLGPLCTEPGPAITSGPLSGAKRDHLQRNHFDNNSNLDETFGRDAGSFSTAHSHPSNSGTTFSNTMNKSQGETCSLNSGLIINRLMLSQSSHSRSFASDTVSSNSRVTKRDRGESDNGKNQGKESENGERCQQKRRREGVNSLMFACLFLKHKPELFGHPKWKSCWPGWPTFHRLREHLYRRHLLPRYQCNRCCQDLKSPAGLSQHQRLLVPCQIQHQEPQEGINEEKERNLRTRKYYKGKVSDEEKWIELYKTLFPNDGFVPLPYQSPMSIEQVCNDHQDDTSTLDRFEEYSLAEFQKRVRFQIEGLADRTHEQTEALTHISVNVLQGLFETFRQRLSRGDLSLNAAKRVGLEQEALRGISTQLGSTSIPLGHDMQEGTSESGLVLVGGLVEDTPGQPDVDYGQFLEGNPVSVNSEFEEILASLGTQE</sequence>
<evidence type="ECO:0008006" key="4">
    <source>
        <dbReference type="Google" id="ProtNLM"/>
    </source>
</evidence>
<feature type="compositionally biased region" description="Basic and acidic residues" evidence="1">
    <location>
        <begin position="304"/>
        <end position="328"/>
    </location>
</feature>
<dbReference type="EMBL" id="JAGMUV010000003">
    <property type="protein sequence ID" value="KAH7165762.1"/>
    <property type="molecule type" value="Genomic_DNA"/>
</dbReference>
<feature type="compositionally biased region" description="Polar residues" evidence="1">
    <location>
        <begin position="289"/>
        <end position="302"/>
    </location>
</feature>
<comment type="caution">
    <text evidence="2">The sequence shown here is derived from an EMBL/GenBank/DDBJ whole genome shotgun (WGS) entry which is preliminary data.</text>
</comment>
<feature type="compositionally biased region" description="Polar residues" evidence="1">
    <location>
        <begin position="103"/>
        <end position="128"/>
    </location>
</feature>
<accession>A0A9P9FML9</accession>
<proteinExistence type="predicted"/>